<dbReference type="Pfam" id="PF13744">
    <property type="entry name" value="HTH_37"/>
    <property type="match status" value="1"/>
</dbReference>
<comment type="caution">
    <text evidence="2">The sequence shown here is derived from an EMBL/GenBank/DDBJ whole genome shotgun (WGS) entry which is preliminary data.</text>
</comment>
<dbReference type="STRING" id="1925591.BI308_18400"/>
<dbReference type="SUPFAM" id="SSF47413">
    <property type="entry name" value="lambda repressor-like DNA-binding domains"/>
    <property type="match status" value="1"/>
</dbReference>
<dbReference type="SMART" id="SM00530">
    <property type="entry name" value="HTH_XRE"/>
    <property type="match status" value="1"/>
</dbReference>
<keyword evidence="3" id="KW-1185">Reference proteome</keyword>
<dbReference type="Gene3D" id="1.10.260.40">
    <property type="entry name" value="lambda repressor-like DNA-binding domains"/>
    <property type="match status" value="1"/>
</dbReference>
<dbReference type="Proteomes" id="UP000183940">
    <property type="component" value="Unassembled WGS sequence"/>
</dbReference>
<dbReference type="GO" id="GO:0003677">
    <property type="term" value="F:DNA binding"/>
    <property type="evidence" value="ECO:0007669"/>
    <property type="project" value="InterPro"/>
</dbReference>
<dbReference type="EMBL" id="MLAW01000037">
    <property type="protein sequence ID" value="OJJ24144.1"/>
    <property type="molecule type" value="Genomic_DNA"/>
</dbReference>
<dbReference type="CDD" id="cd00093">
    <property type="entry name" value="HTH_XRE"/>
    <property type="match status" value="1"/>
</dbReference>
<evidence type="ECO:0000313" key="2">
    <source>
        <dbReference type="EMBL" id="OJJ24144.1"/>
    </source>
</evidence>
<organism evidence="2 3">
    <name type="scientific">Roseofilum reptotaenium AO1-A</name>
    <dbReference type="NCBI Taxonomy" id="1925591"/>
    <lineage>
        <taxon>Bacteria</taxon>
        <taxon>Bacillati</taxon>
        <taxon>Cyanobacteriota</taxon>
        <taxon>Cyanophyceae</taxon>
        <taxon>Desertifilales</taxon>
        <taxon>Desertifilaceae</taxon>
        <taxon>Roseofilum</taxon>
    </lineage>
</organism>
<accession>A0A1L9QN98</accession>
<name>A0A1L9QN98_9CYAN</name>
<feature type="domain" description="HTH cro/C1-type" evidence="1">
    <location>
        <begin position="43"/>
        <end position="91"/>
    </location>
</feature>
<dbReference type="InterPro" id="IPR001387">
    <property type="entry name" value="Cro/C1-type_HTH"/>
</dbReference>
<gene>
    <name evidence="2" type="ORF">BI308_18400</name>
</gene>
<evidence type="ECO:0000259" key="1">
    <source>
        <dbReference type="PROSITE" id="PS50943"/>
    </source>
</evidence>
<proteinExistence type="predicted"/>
<sequence>MNQSIEVQTGSGNVFADLELENSEELLVKAELARRISSIIAGQNMTQAEVATLLGIDRSKVSALVNGKLSGFSATQLFRFLNTLGQDVEIVVKPKSCREAQTRVVAF</sequence>
<dbReference type="AlphaFoldDB" id="A0A1L9QN98"/>
<protein>
    <submittedName>
        <fullName evidence="2">Transcriptional regulator</fullName>
    </submittedName>
</protein>
<evidence type="ECO:0000313" key="3">
    <source>
        <dbReference type="Proteomes" id="UP000183940"/>
    </source>
</evidence>
<dbReference type="PROSITE" id="PS50943">
    <property type="entry name" value="HTH_CROC1"/>
    <property type="match status" value="1"/>
</dbReference>
<dbReference type="InterPro" id="IPR010982">
    <property type="entry name" value="Lambda_DNA-bd_dom_sf"/>
</dbReference>
<dbReference type="InterPro" id="IPR039554">
    <property type="entry name" value="HigA2-like_HTH"/>
</dbReference>
<reference evidence="2" key="1">
    <citation type="submission" date="2016-10" db="EMBL/GenBank/DDBJ databases">
        <title>CRISPR-Cas defence system in Roseofilum reptotaenium: evidence of a bacteriophage-cyanobacterium arms race in the coral black band disease.</title>
        <authorList>
            <person name="Buerger P."/>
            <person name="Wood-Charlson E.M."/>
            <person name="Weynberg K.D."/>
            <person name="Willis B."/>
            <person name="Van Oppen M.J."/>
        </authorList>
    </citation>
    <scope>NUCLEOTIDE SEQUENCE [LARGE SCALE GENOMIC DNA]</scope>
    <source>
        <strain evidence="2">AO1-A</strain>
    </source>
</reference>